<feature type="signal peptide" evidence="2">
    <location>
        <begin position="1"/>
        <end position="23"/>
    </location>
</feature>
<gene>
    <name evidence="3" type="ORF">BJ684DRAFT_17521</name>
</gene>
<evidence type="ECO:0000313" key="3">
    <source>
        <dbReference type="EMBL" id="RKP11943.1"/>
    </source>
</evidence>
<keyword evidence="4" id="KW-1185">Reference proteome</keyword>
<organism evidence="3 4">
    <name type="scientific">Piptocephalis cylindrospora</name>
    <dbReference type="NCBI Taxonomy" id="1907219"/>
    <lineage>
        <taxon>Eukaryota</taxon>
        <taxon>Fungi</taxon>
        <taxon>Fungi incertae sedis</taxon>
        <taxon>Zoopagomycota</taxon>
        <taxon>Zoopagomycotina</taxon>
        <taxon>Zoopagomycetes</taxon>
        <taxon>Zoopagales</taxon>
        <taxon>Piptocephalidaceae</taxon>
        <taxon>Piptocephalis</taxon>
    </lineage>
</organism>
<feature type="region of interest" description="Disordered" evidence="1">
    <location>
        <begin position="179"/>
        <end position="312"/>
    </location>
</feature>
<feature type="chain" id="PRO_5020940466" description="Ricin B lectin domain-containing protein" evidence="2">
    <location>
        <begin position="24"/>
        <end position="394"/>
    </location>
</feature>
<dbReference type="AlphaFoldDB" id="A0A4P9XZN7"/>
<keyword evidence="2" id="KW-0732">Signal</keyword>
<evidence type="ECO:0000256" key="2">
    <source>
        <dbReference type="SAM" id="SignalP"/>
    </source>
</evidence>
<reference evidence="4" key="1">
    <citation type="journal article" date="2018" name="Nat. Microbiol.">
        <title>Leveraging single-cell genomics to expand the fungal tree of life.</title>
        <authorList>
            <person name="Ahrendt S.R."/>
            <person name="Quandt C.A."/>
            <person name="Ciobanu D."/>
            <person name="Clum A."/>
            <person name="Salamov A."/>
            <person name="Andreopoulos B."/>
            <person name="Cheng J.F."/>
            <person name="Woyke T."/>
            <person name="Pelin A."/>
            <person name="Henrissat B."/>
            <person name="Reynolds N.K."/>
            <person name="Benny G.L."/>
            <person name="Smith M.E."/>
            <person name="James T.Y."/>
            <person name="Grigoriev I.V."/>
        </authorList>
    </citation>
    <scope>NUCLEOTIDE SEQUENCE [LARGE SCALE GENOMIC DNA]</scope>
</reference>
<protein>
    <recommendedName>
        <fullName evidence="5">Ricin B lectin domain-containing protein</fullName>
    </recommendedName>
</protein>
<proteinExistence type="predicted"/>
<dbReference type="OrthoDB" id="10468700at2759"/>
<name>A0A4P9XZN7_9FUNG</name>
<evidence type="ECO:0008006" key="5">
    <source>
        <dbReference type="Google" id="ProtNLM"/>
    </source>
</evidence>
<evidence type="ECO:0000256" key="1">
    <source>
        <dbReference type="SAM" id="MobiDB-lite"/>
    </source>
</evidence>
<dbReference type="EMBL" id="KZ988563">
    <property type="protein sequence ID" value="RKP11943.1"/>
    <property type="molecule type" value="Genomic_DNA"/>
</dbReference>
<feature type="compositionally biased region" description="Low complexity" evidence="1">
    <location>
        <begin position="191"/>
        <end position="303"/>
    </location>
</feature>
<dbReference type="Proteomes" id="UP000267251">
    <property type="component" value="Unassembled WGS sequence"/>
</dbReference>
<evidence type="ECO:0000313" key="4">
    <source>
        <dbReference type="Proteomes" id="UP000267251"/>
    </source>
</evidence>
<sequence>MLLPRLGWMLGFTLCLLIGGARPSWMVRQRGFLLSSNATGEFLSKFSHDTEAGLSLFRLITTEEDASPVFLNYSAIGSKGEQPFLLDPSTKHDGPLICATANATWFMALAENTTSTCVPWTIEAQDRNLIFHIPMSDQCLVIRRPDGSGPSGYAFGSCSSPEAIWSFKMAPRKTLTTGAYVKSSKDDSQDDSSAATESEDSSSSSQNEGPSNSSSSPPQEGSDQSPFPSSQDEESSNSPSSSQQDDSDGSFSSSQQDDSDGSFSSSQQNDGPGGSFSSPQQGKSGNSSLSSQQETSNESSSSSPDEDIDGKIKIVTDLVDDSDGASAKPNTSAVLQMVLSSSVEGRARVYDALYFPWAPVRTRPIAEAEMAKTGKRSWETGAIKGVPVKGPKGV</sequence>
<accession>A0A4P9XZN7</accession>